<evidence type="ECO:0000313" key="3">
    <source>
        <dbReference type="Proteomes" id="UP000238348"/>
    </source>
</evidence>
<name>A0A2L0F1X1_SORCE</name>
<sequence>MSETQSITEPRTENSVNGSAAPAGQAGSSASGPAAKAAAVVETLRGLGTSWAEVAIGYGKVALEGAARALERTAGKLGELQGKLKKGDVTAAEGAN</sequence>
<feature type="region of interest" description="Disordered" evidence="1">
    <location>
        <begin position="1"/>
        <end position="35"/>
    </location>
</feature>
<protein>
    <submittedName>
        <fullName evidence="2">Uncharacterized protein</fullName>
    </submittedName>
</protein>
<dbReference type="AlphaFoldDB" id="A0A2L0F1X1"/>
<feature type="compositionally biased region" description="Polar residues" evidence="1">
    <location>
        <begin position="1"/>
        <end position="17"/>
    </location>
</feature>
<dbReference type="Proteomes" id="UP000238348">
    <property type="component" value="Chromosome"/>
</dbReference>
<gene>
    <name evidence="2" type="ORF">SOCE26_070270</name>
</gene>
<accession>A0A2L0F1X1</accession>
<dbReference type="EMBL" id="CP012673">
    <property type="protein sequence ID" value="AUX45533.1"/>
    <property type="molecule type" value="Genomic_DNA"/>
</dbReference>
<dbReference type="RefSeq" id="WP_199789401.1">
    <property type="nucleotide sequence ID" value="NZ_CP012673.1"/>
</dbReference>
<reference evidence="2 3" key="1">
    <citation type="submission" date="2015-09" db="EMBL/GenBank/DDBJ databases">
        <title>Sorangium comparison.</title>
        <authorList>
            <person name="Zaburannyi N."/>
            <person name="Bunk B."/>
            <person name="Overmann J."/>
            <person name="Mueller R."/>
        </authorList>
    </citation>
    <scope>NUCLEOTIDE SEQUENCE [LARGE SCALE GENOMIC DNA]</scope>
    <source>
        <strain evidence="2 3">So ce26</strain>
    </source>
</reference>
<organism evidence="2 3">
    <name type="scientific">Sorangium cellulosum</name>
    <name type="common">Polyangium cellulosum</name>
    <dbReference type="NCBI Taxonomy" id="56"/>
    <lineage>
        <taxon>Bacteria</taxon>
        <taxon>Pseudomonadati</taxon>
        <taxon>Myxococcota</taxon>
        <taxon>Polyangia</taxon>
        <taxon>Polyangiales</taxon>
        <taxon>Polyangiaceae</taxon>
        <taxon>Sorangium</taxon>
    </lineage>
</organism>
<evidence type="ECO:0000256" key="1">
    <source>
        <dbReference type="SAM" id="MobiDB-lite"/>
    </source>
</evidence>
<evidence type="ECO:0000313" key="2">
    <source>
        <dbReference type="EMBL" id="AUX45533.1"/>
    </source>
</evidence>
<proteinExistence type="predicted"/>
<feature type="compositionally biased region" description="Low complexity" evidence="1">
    <location>
        <begin position="18"/>
        <end position="35"/>
    </location>
</feature>